<dbReference type="PROSITE" id="PS51504">
    <property type="entry name" value="H15"/>
    <property type="match status" value="1"/>
</dbReference>
<comment type="similarity">
    <text evidence="7">Belongs to the histone H1/H5 family.</text>
</comment>
<dbReference type="STRING" id="796925.A0A137PBH5"/>
<evidence type="ECO:0000259" key="9">
    <source>
        <dbReference type="PROSITE" id="PS51504"/>
    </source>
</evidence>
<reference evidence="10 11" key="1">
    <citation type="journal article" date="2015" name="Genome Biol. Evol.">
        <title>Phylogenomic analyses indicate that early fungi evolved digesting cell walls of algal ancestors of land plants.</title>
        <authorList>
            <person name="Chang Y."/>
            <person name="Wang S."/>
            <person name="Sekimoto S."/>
            <person name="Aerts A.L."/>
            <person name="Choi C."/>
            <person name="Clum A."/>
            <person name="LaButti K.M."/>
            <person name="Lindquist E.A."/>
            <person name="Yee Ngan C."/>
            <person name="Ohm R.A."/>
            <person name="Salamov A.A."/>
            <person name="Grigoriev I.V."/>
            <person name="Spatafora J.W."/>
            <person name="Berbee M.L."/>
        </authorList>
    </citation>
    <scope>NUCLEOTIDE SEQUENCE [LARGE SCALE GENOMIC DNA]</scope>
    <source>
        <strain evidence="10 11">NRRL 28638</strain>
    </source>
</reference>
<dbReference type="SMART" id="SM00526">
    <property type="entry name" value="H15"/>
    <property type="match status" value="1"/>
</dbReference>
<keyword evidence="5 7" id="KW-0238">DNA-binding</keyword>
<sequence>MSKVASRNSEHPTYKDMIATAIKTQQDRKGSSRQAILKYILENYKVKADNAPTQVRLALKRGVDNADFKSESGSRFKLGDAVKKALEKKAAAAKKAAKPAAAKPKAKPAPKAKATPTKATPTKAKTTPAKKPVAKKTKAAAPSAPKKAKAIIKSKKAVATKKKSPAKKATAKPAAKSKKASK</sequence>
<proteinExistence type="inferred from homology"/>
<gene>
    <name evidence="10" type="ORF">CONCODRAFT_84138</name>
</gene>
<dbReference type="Pfam" id="PF00538">
    <property type="entry name" value="Linker_histone"/>
    <property type="match status" value="1"/>
</dbReference>
<feature type="domain" description="H15" evidence="9">
    <location>
        <begin position="10"/>
        <end position="80"/>
    </location>
</feature>
<dbReference type="PANTHER" id="PTHR11467:SF36">
    <property type="entry name" value="HISTONE 24-RELATED"/>
    <property type="match status" value="1"/>
</dbReference>
<dbReference type="OrthoDB" id="1110759at2759"/>
<dbReference type="GO" id="GO:0045910">
    <property type="term" value="P:negative regulation of DNA recombination"/>
    <property type="evidence" value="ECO:0007669"/>
    <property type="project" value="TreeGrafter"/>
</dbReference>
<name>A0A137PBH5_CONC2</name>
<dbReference type="GO" id="GO:0005634">
    <property type="term" value="C:nucleus"/>
    <property type="evidence" value="ECO:0007669"/>
    <property type="project" value="UniProtKB-SubCell"/>
</dbReference>
<evidence type="ECO:0000256" key="4">
    <source>
        <dbReference type="ARBA" id="ARBA00022454"/>
    </source>
</evidence>
<dbReference type="AlphaFoldDB" id="A0A137PBH5"/>
<dbReference type="GO" id="GO:0006334">
    <property type="term" value="P:nucleosome assembly"/>
    <property type="evidence" value="ECO:0007669"/>
    <property type="project" value="InterPro"/>
</dbReference>
<comment type="subcellular location">
    <subcellularLocation>
        <location evidence="2">Chromosome</location>
    </subcellularLocation>
    <subcellularLocation>
        <location evidence="1 7">Nucleus</location>
    </subcellularLocation>
</comment>
<dbReference type="InterPro" id="IPR005819">
    <property type="entry name" value="H1/H5"/>
</dbReference>
<dbReference type="InterPro" id="IPR036388">
    <property type="entry name" value="WH-like_DNA-bd_sf"/>
</dbReference>
<evidence type="ECO:0000313" key="11">
    <source>
        <dbReference type="Proteomes" id="UP000070444"/>
    </source>
</evidence>
<evidence type="ECO:0000256" key="5">
    <source>
        <dbReference type="ARBA" id="ARBA00023125"/>
    </source>
</evidence>
<feature type="compositionally biased region" description="Basic residues" evidence="8">
    <location>
        <begin position="146"/>
        <end position="182"/>
    </location>
</feature>
<evidence type="ECO:0000256" key="1">
    <source>
        <dbReference type="ARBA" id="ARBA00004123"/>
    </source>
</evidence>
<dbReference type="GO" id="GO:0003690">
    <property type="term" value="F:double-stranded DNA binding"/>
    <property type="evidence" value="ECO:0007669"/>
    <property type="project" value="TreeGrafter"/>
</dbReference>
<protein>
    <recommendedName>
        <fullName evidence="3">Histone H1</fullName>
    </recommendedName>
</protein>
<feature type="compositionally biased region" description="Low complexity" evidence="8">
    <location>
        <begin position="111"/>
        <end position="131"/>
    </location>
</feature>
<evidence type="ECO:0000256" key="8">
    <source>
        <dbReference type="SAM" id="MobiDB-lite"/>
    </source>
</evidence>
<evidence type="ECO:0000256" key="3">
    <source>
        <dbReference type="ARBA" id="ARBA00020833"/>
    </source>
</evidence>
<dbReference type="GO" id="GO:0030261">
    <property type="term" value="P:chromosome condensation"/>
    <property type="evidence" value="ECO:0007669"/>
    <property type="project" value="TreeGrafter"/>
</dbReference>
<dbReference type="GO" id="GO:0000786">
    <property type="term" value="C:nucleosome"/>
    <property type="evidence" value="ECO:0007669"/>
    <property type="project" value="InterPro"/>
</dbReference>
<dbReference type="CDD" id="cd00073">
    <property type="entry name" value="H15"/>
    <property type="match status" value="1"/>
</dbReference>
<dbReference type="OMA" id="IKNHYKV"/>
<evidence type="ECO:0000256" key="6">
    <source>
        <dbReference type="ARBA" id="ARBA00023242"/>
    </source>
</evidence>
<dbReference type="GO" id="GO:0031492">
    <property type="term" value="F:nucleosomal DNA binding"/>
    <property type="evidence" value="ECO:0007669"/>
    <property type="project" value="TreeGrafter"/>
</dbReference>
<dbReference type="InterPro" id="IPR005818">
    <property type="entry name" value="Histone_H1/H5_H15"/>
</dbReference>
<dbReference type="PANTHER" id="PTHR11467">
    <property type="entry name" value="HISTONE H1"/>
    <property type="match status" value="1"/>
</dbReference>
<organism evidence="10 11">
    <name type="scientific">Conidiobolus coronatus (strain ATCC 28846 / CBS 209.66 / NRRL 28638)</name>
    <name type="common">Delacroixia coronata</name>
    <dbReference type="NCBI Taxonomy" id="796925"/>
    <lineage>
        <taxon>Eukaryota</taxon>
        <taxon>Fungi</taxon>
        <taxon>Fungi incertae sedis</taxon>
        <taxon>Zoopagomycota</taxon>
        <taxon>Entomophthoromycotina</taxon>
        <taxon>Entomophthoromycetes</taxon>
        <taxon>Entomophthorales</taxon>
        <taxon>Ancylistaceae</taxon>
        <taxon>Conidiobolus</taxon>
    </lineage>
</organism>
<dbReference type="Proteomes" id="UP000070444">
    <property type="component" value="Unassembled WGS sequence"/>
</dbReference>
<dbReference type="SUPFAM" id="SSF46785">
    <property type="entry name" value="Winged helix' DNA-binding domain"/>
    <property type="match status" value="1"/>
</dbReference>
<keyword evidence="6 7" id="KW-0539">Nucleus</keyword>
<accession>A0A137PBH5</accession>
<dbReference type="InterPro" id="IPR036390">
    <property type="entry name" value="WH_DNA-bd_sf"/>
</dbReference>
<evidence type="ECO:0000256" key="7">
    <source>
        <dbReference type="RuleBase" id="RU003894"/>
    </source>
</evidence>
<dbReference type="PRINTS" id="PR00624">
    <property type="entry name" value="HISTONEH5"/>
</dbReference>
<dbReference type="GO" id="GO:0030527">
    <property type="term" value="F:structural constituent of chromatin"/>
    <property type="evidence" value="ECO:0007669"/>
    <property type="project" value="InterPro"/>
</dbReference>
<feature type="region of interest" description="Disordered" evidence="8">
    <location>
        <begin position="89"/>
        <end position="182"/>
    </location>
</feature>
<dbReference type="EMBL" id="KQ964455">
    <property type="protein sequence ID" value="KXN72355.1"/>
    <property type="molecule type" value="Genomic_DNA"/>
</dbReference>
<evidence type="ECO:0000313" key="10">
    <source>
        <dbReference type="EMBL" id="KXN72355.1"/>
    </source>
</evidence>
<dbReference type="Gene3D" id="1.10.10.10">
    <property type="entry name" value="Winged helix-like DNA-binding domain superfamily/Winged helix DNA-binding domain"/>
    <property type="match status" value="1"/>
</dbReference>
<keyword evidence="11" id="KW-1185">Reference proteome</keyword>
<evidence type="ECO:0000256" key="2">
    <source>
        <dbReference type="ARBA" id="ARBA00004286"/>
    </source>
</evidence>
<keyword evidence="4 7" id="KW-0158">Chromosome</keyword>